<evidence type="ECO:0000313" key="2">
    <source>
        <dbReference type="EMBL" id="OMO65726.1"/>
    </source>
</evidence>
<dbReference type="Pfam" id="PF05553">
    <property type="entry name" value="DUF761"/>
    <property type="match status" value="1"/>
</dbReference>
<dbReference type="InterPro" id="IPR008480">
    <property type="entry name" value="DUF761_pln"/>
</dbReference>
<evidence type="ECO:0000256" key="1">
    <source>
        <dbReference type="SAM" id="Phobius"/>
    </source>
</evidence>
<dbReference type="PANTHER" id="PTHR35997">
    <property type="entry name" value="COTTON FIBER PROTEIN-RELATED"/>
    <property type="match status" value="1"/>
</dbReference>
<evidence type="ECO:0000313" key="3">
    <source>
        <dbReference type="Proteomes" id="UP000187203"/>
    </source>
</evidence>
<dbReference type="Proteomes" id="UP000187203">
    <property type="component" value="Unassembled WGS sequence"/>
</dbReference>
<comment type="caution">
    <text evidence="2">The sequence shown here is derived from an EMBL/GenBank/DDBJ whole genome shotgun (WGS) entry which is preliminary data.</text>
</comment>
<protein>
    <recommendedName>
        <fullName evidence="4">DUF4408 domain-containing protein</fullName>
    </recommendedName>
</protein>
<gene>
    <name evidence="2" type="ORF">COLO4_31042</name>
</gene>
<organism evidence="2 3">
    <name type="scientific">Corchorus olitorius</name>
    <dbReference type="NCBI Taxonomy" id="93759"/>
    <lineage>
        <taxon>Eukaryota</taxon>
        <taxon>Viridiplantae</taxon>
        <taxon>Streptophyta</taxon>
        <taxon>Embryophyta</taxon>
        <taxon>Tracheophyta</taxon>
        <taxon>Spermatophyta</taxon>
        <taxon>Magnoliopsida</taxon>
        <taxon>eudicotyledons</taxon>
        <taxon>Gunneridae</taxon>
        <taxon>Pentapetalae</taxon>
        <taxon>rosids</taxon>
        <taxon>malvids</taxon>
        <taxon>Malvales</taxon>
        <taxon>Malvaceae</taxon>
        <taxon>Grewioideae</taxon>
        <taxon>Apeibeae</taxon>
        <taxon>Corchorus</taxon>
    </lineage>
</organism>
<dbReference type="EMBL" id="AWUE01020811">
    <property type="protein sequence ID" value="OMO65726.1"/>
    <property type="molecule type" value="Genomic_DNA"/>
</dbReference>
<accession>A0A1R3H673</accession>
<evidence type="ECO:0008006" key="4">
    <source>
        <dbReference type="Google" id="ProtNLM"/>
    </source>
</evidence>
<reference evidence="3" key="1">
    <citation type="submission" date="2013-09" db="EMBL/GenBank/DDBJ databases">
        <title>Corchorus olitorius genome sequencing.</title>
        <authorList>
            <person name="Alam M."/>
            <person name="Haque M.S."/>
            <person name="Islam M.S."/>
            <person name="Emdad E.M."/>
            <person name="Islam M.M."/>
            <person name="Ahmed B."/>
            <person name="Halim A."/>
            <person name="Hossen Q.M.M."/>
            <person name="Hossain M.Z."/>
            <person name="Ahmed R."/>
            <person name="Khan M.M."/>
            <person name="Islam R."/>
            <person name="Rashid M.M."/>
            <person name="Khan S.A."/>
            <person name="Rahman M.S."/>
            <person name="Alam M."/>
            <person name="Yahiya A.S."/>
            <person name="Khan M.S."/>
            <person name="Azam M.S."/>
            <person name="Haque T."/>
            <person name="Lashkar M.Z.H."/>
            <person name="Akhand A.I."/>
            <person name="Morshed G."/>
            <person name="Roy S."/>
            <person name="Uddin K.S."/>
            <person name="Rabeya T."/>
            <person name="Hossain A.S."/>
            <person name="Chowdhury A."/>
            <person name="Snigdha A.R."/>
            <person name="Mortoza M.S."/>
            <person name="Matin S.A."/>
            <person name="Hoque S.M.E."/>
            <person name="Islam M.K."/>
            <person name="Roy D.K."/>
            <person name="Haider R."/>
            <person name="Moosa M.M."/>
            <person name="Elias S.M."/>
            <person name="Hasan A.M."/>
            <person name="Jahan S."/>
            <person name="Shafiuddin M."/>
            <person name="Mahmood N."/>
            <person name="Shommy N.S."/>
        </authorList>
    </citation>
    <scope>NUCLEOTIDE SEQUENCE [LARGE SCALE GENOMIC DNA]</scope>
    <source>
        <strain evidence="3">cv. O-4</strain>
    </source>
</reference>
<dbReference type="PANTHER" id="PTHR35997:SF16">
    <property type="entry name" value="DUF4408 DOMAIN-CONTAINING PROTEIN"/>
    <property type="match status" value="1"/>
</dbReference>
<dbReference type="OrthoDB" id="680761at2759"/>
<proteinExistence type="predicted"/>
<keyword evidence="3" id="KW-1185">Reference proteome</keyword>
<feature type="transmembrane region" description="Helical" evidence="1">
    <location>
        <begin position="33"/>
        <end position="52"/>
    </location>
</feature>
<keyword evidence="1" id="KW-0812">Transmembrane</keyword>
<name>A0A1R3H673_9ROSI</name>
<keyword evidence="1" id="KW-0472">Membrane</keyword>
<sequence length="240" mass="28126">MSFFAFLFSIAFYISIFYIFSLSPSSLLSNTKFWFVISNTLILIIAADYGAFYSSKEKFDLHEEYALHSQARSVVASSFVSQYPEPEVVKKSNIIPKEEEVIMISPKDHETKEDDQKNEIAPDEKIVEVVKFEPVFENHEHPINKAYNKISSKNIIEPKTIRRSKSDRVTSVTFHDDKKHILRRSGTEKHETINAEDQENEFSTMSDEELNRRVEEFIQNFNRQIRLQGARSRQLLYREE</sequence>
<keyword evidence="1" id="KW-1133">Transmembrane helix</keyword>
<dbReference type="AlphaFoldDB" id="A0A1R3H673"/>
<feature type="transmembrane region" description="Helical" evidence="1">
    <location>
        <begin position="5"/>
        <end position="21"/>
    </location>
</feature>